<sequence>MEKCKICGKYKSEYKLPSRSSTLDFELKIHENDGELARIMYRLTQDIVVSKNFSDENINRICKKYLKKSSLSSKNVLLEAIENLKIKLKVRNQSSDIYNNAGEVRDKSDVLIWSQGNYHFMVDKCISAQSLPETSNITSAVEDKKLSPISSITTFDYSISNESEPHQPPTANESSSHGSSRSLKSDVSFGNNHGSSMDSSVDVLSRIVLASKNRKYK</sequence>
<organism evidence="2 3">
    <name type="scientific">Anopheles albimanus</name>
    <name type="common">New world malaria mosquito</name>
    <dbReference type="NCBI Taxonomy" id="7167"/>
    <lineage>
        <taxon>Eukaryota</taxon>
        <taxon>Metazoa</taxon>
        <taxon>Ecdysozoa</taxon>
        <taxon>Arthropoda</taxon>
        <taxon>Hexapoda</taxon>
        <taxon>Insecta</taxon>
        <taxon>Pterygota</taxon>
        <taxon>Neoptera</taxon>
        <taxon>Endopterygota</taxon>
        <taxon>Diptera</taxon>
        <taxon>Nematocera</taxon>
        <taxon>Culicoidea</taxon>
        <taxon>Culicidae</taxon>
        <taxon>Anophelinae</taxon>
        <taxon>Anopheles</taxon>
    </lineage>
</organism>
<feature type="region of interest" description="Disordered" evidence="1">
    <location>
        <begin position="159"/>
        <end position="198"/>
    </location>
</feature>
<accession>A0A8W7K7N1</accession>
<dbReference type="EnsemblMetazoa" id="AALB016181-RA">
    <property type="protein sequence ID" value="AALB016181-PA"/>
    <property type="gene ID" value="AALB016181"/>
</dbReference>
<evidence type="ECO:0000313" key="3">
    <source>
        <dbReference type="Proteomes" id="UP000069272"/>
    </source>
</evidence>
<proteinExistence type="predicted"/>
<protein>
    <submittedName>
        <fullName evidence="2">Uncharacterized protein</fullName>
    </submittedName>
</protein>
<evidence type="ECO:0000256" key="1">
    <source>
        <dbReference type="SAM" id="MobiDB-lite"/>
    </source>
</evidence>
<dbReference type="Proteomes" id="UP000069272">
    <property type="component" value="Chromosome 2R"/>
</dbReference>
<evidence type="ECO:0000313" key="2">
    <source>
        <dbReference type="EnsemblMetazoa" id="AALB016181-PA"/>
    </source>
</evidence>
<feature type="compositionally biased region" description="Polar residues" evidence="1">
    <location>
        <begin position="188"/>
        <end position="198"/>
    </location>
</feature>
<reference evidence="2 3" key="1">
    <citation type="journal article" date="2017" name="G3 (Bethesda)">
        <title>The Physical Genome Mapping of Anopheles albimanus Corrected Scaffold Misassemblies and Identified Interarm Rearrangements in Genus Anopheles.</title>
        <authorList>
            <person name="Artemov G.N."/>
            <person name="Peery A.N."/>
            <person name="Jiang X."/>
            <person name="Tu Z."/>
            <person name="Stegniy V.N."/>
            <person name="Sharakhova M.V."/>
            <person name="Sharakhov I.V."/>
        </authorList>
    </citation>
    <scope>NUCLEOTIDE SEQUENCE [LARGE SCALE GENOMIC DNA]</scope>
    <source>
        <strain evidence="2 3">ALBI9_A</strain>
    </source>
</reference>
<name>A0A8W7K7N1_ANOAL</name>
<dbReference type="AlphaFoldDB" id="A0A8W7K7N1"/>
<keyword evidence="3" id="KW-1185">Reference proteome</keyword>
<reference evidence="2" key="2">
    <citation type="submission" date="2022-08" db="UniProtKB">
        <authorList>
            <consortium name="EnsemblMetazoa"/>
        </authorList>
    </citation>
    <scope>IDENTIFICATION</scope>
    <source>
        <strain evidence="2">STECLA/ALBI9_A</strain>
    </source>
</reference>